<dbReference type="PRINTS" id="PR00318">
    <property type="entry name" value="GPROTEINA"/>
</dbReference>
<sequence length="356" mass="40717">MGACASSESADELEQKKRSRAIDAQLEEDARRLRRECKILLLGSGESGKSTIVKQMKIIHQNGYSVDELALYRLTIYKNLVDCAKALISAMRQFEVEPSTPEIMQYCDFLADYSVDPDPEKTLPGEVGHAVIAVYQSTDYNMVMEHQSEFYIMDSAPYFFEEAMRITTPDYIPNEADVLRARTKTTGIYETRFTMGQLSIHMFDVGGQRSERKKWIHCFENVTSIIFCVALSEYDQVLLEETSQNRMVESLVLFDSVVNSRWFMRTSIILFLNKVDLFRAKLARSPLSKYFPDYTGGPDSTKAAKYLLWRFNQVNRAHLNLYPHLTQATDTSNIRLVFAAVKDTILHNALQESGIL</sequence>
<keyword evidence="5 11" id="KW-0460">Magnesium</keyword>
<dbReference type="GO" id="GO:0005737">
    <property type="term" value="C:cytoplasm"/>
    <property type="evidence" value="ECO:0007669"/>
    <property type="project" value="TreeGrafter"/>
</dbReference>
<dbReference type="GO" id="GO:0003924">
    <property type="term" value="F:GTPase activity"/>
    <property type="evidence" value="ECO:0007669"/>
    <property type="project" value="InterPro"/>
</dbReference>
<dbReference type="GO" id="GO:0046872">
    <property type="term" value="F:metal ion binding"/>
    <property type="evidence" value="ECO:0007669"/>
    <property type="project" value="UniProtKB-KW"/>
</dbReference>
<feature type="binding site" evidence="10">
    <location>
        <begin position="46"/>
        <end position="51"/>
    </location>
    <ligand>
        <name>GTP</name>
        <dbReference type="ChEBI" id="CHEBI:37565"/>
    </ligand>
</feature>
<name>A0A8H3F648_9LECA</name>
<evidence type="ECO:0000313" key="13">
    <source>
        <dbReference type="Proteomes" id="UP000664169"/>
    </source>
</evidence>
<dbReference type="CDD" id="cd00066">
    <property type="entry name" value="G-alpha"/>
    <property type="match status" value="1"/>
</dbReference>
<dbReference type="OrthoDB" id="5817230at2759"/>
<dbReference type="SUPFAM" id="SSF52540">
    <property type="entry name" value="P-loop containing nucleoside triphosphate hydrolases"/>
    <property type="match status" value="1"/>
</dbReference>
<dbReference type="PANTHER" id="PTHR10218:SF369">
    <property type="entry name" value="GUANINE NUCLEOTIDE-BINDING PROTEIN ALPHA-2 SUBUNIT"/>
    <property type="match status" value="1"/>
</dbReference>
<protein>
    <submittedName>
        <fullName evidence="12">G protein alpha subunit</fullName>
    </submittedName>
</protein>
<feature type="binding site" evidence="11">
    <location>
        <position position="50"/>
    </location>
    <ligand>
        <name>Mg(2+)</name>
        <dbReference type="ChEBI" id="CHEBI:18420"/>
    </ligand>
</feature>
<evidence type="ECO:0000256" key="2">
    <source>
        <dbReference type="ARBA" id="ARBA00022707"/>
    </source>
</evidence>
<dbReference type="SUPFAM" id="SSF47895">
    <property type="entry name" value="Transducin (alpha subunit), insertion domain"/>
    <property type="match status" value="1"/>
</dbReference>
<dbReference type="Proteomes" id="UP000664169">
    <property type="component" value="Unassembled WGS sequence"/>
</dbReference>
<feature type="binding site" evidence="10">
    <location>
        <begin position="204"/>
        <end position="208"/>
    </location>
    <ligand>
        <name>GTP</name>
        <dbReference type="ChEBI" id="CHEBI:37565"/>
    </ligand>
</feature>
<gene>
    <name evidence="12" type="primary">GNA3</name>
    <name evidence="12" type="ORF">GOMPHAMPRED_001088</name>
</gene>
<keyword evidence="7" id="KW-0564">Palmitate</keyword>
<keyword evidence="9" id="KW-0449">Lipoprotein</keyword>
<dbReference type="GO" id="GO:0005525">
    <property type="term" value="F:GTP binding"/>
    <property type="evidence" value="ECO:0007669"/>
    <property type="project" value="UniProtKB-KW"/>
</dbReference>
<proteinExistence type="inferred from homology"/>
<evidence type="ECO:0000256" key="1">
    <source>
        <dbReference type="ARBA" id="ARBA00007976"/>
    </source>
</evidence>
<dbReference type="GO" id="GO:0001664">
    <property type="term" value="F:G protein-coupled receptor binding"/>
    <property type="evidence" value="ECO:0007669"/>
    <property type="project" value="InterPro"/>
</dbReference>
<dbReference type="PRINTS" id="PR01241">
    <property type="entry name" value="GPROTEINAFNG"/>
</dbReference>
<dbReference type="AlphaFoldDB" id="A0A8H3F648"/>
<dbReference type="PROSITE" id="PS51882">
    <property type="entry name" value="G_ALPHA"/>
    <property type="match status" value="1"/>
</dbReference>
<dbReference type="InterPro" id="IPR027417">
    <property type="entry name" value="P-loop_NTPase"/>
</dbReference>
<dbReference type="GO" id="GO:0032502">
    <property type="term" value="P:developmental process"/>
    <property type="evidence" value="ECO:0007669"/>
    <property type="project" value="UniProtKB-ARBA"/>
</dbReference>
<accession>A0A8H3F648</accession>
<dbReference type="InterPro" id="IPR001019">
    <property type="entry name" value="Gprotein_alpha_su"/>
</dbReference>
<dbReference type="GO" id="GO:0005834">
    <property type="term" value="C:heterotrimeric G-protein complex"/>
    <property type="evidence" value="ECO:0007669"/>
    <property type="project" value="InterPro"/>
</dbReference>
<dbReference type="GO" id="GO:0007189">
    <property type="term" value="P:adenylate cyclase-activating G protein-coupled receptor signaling pathway"/>
    <property type="evidence" value="ECO:0007669"/>
    <property type="project" value="TreeGrafter"/>
</dbReference>
<keyword evidence="13" id="KW-1185">Reference proteome</keyword>
<keyword evidence="4 10" id="KW-0547">Nucleotide-binding</keyword>
<feature type="binding site" evidence="10">
    <location>
        <begin position="273"/>
        <end position="276"/>
    </location>
    <ligand>
        <name>GTP</name>
        <dbReference type="ChEBI" id="CHEBI:37565"/>
    </ligand>
</feature>
<dbReference type="PANTHER" id="PTHR10218">
    <property type="entry name" value="GTP-BINDING PROTEIN ALPHA SUBUNIT"/>
    <property type="match status" value="1"/>
</dbReference>
<keyword evidence="6 10" id="KW-0342">GTP-binding</keyword>
<dbReference type="Gene3D" id="3.40.50.300">
    <property type="entry name" value="P-loop containing nucleotide triphosphate hydrolases"/>
    <property type="match status" value="1"/>
</dbReference>
<evidence type="ECO:0000256" key="11">
    <source>
        <dbReference type="PIRSR" id="PIRSR601019-2"/>
    </source>
</evidence>
<comment type="caution">
    <text evidence="12">The sequence shown here is derived from an EMBL/GenBank/DDBJ whole genome shotgun (WGS) entry which is preliminary data.</text>
</comment>
<evidence type="ECO:0000313" key="12">
    <source>
        <dbReference type="EMBL" id="CAF9916727.1"/>
    </source>
</evidence>
<evidence type="ECO:0000256" key="10">
    <source>
        <dbReference type="PIRSR" id="PIRSR601019-1"/>
    </source>
</evidence>
<organism evidence="12 13">
    <name type="scientific">Gomphillus americanus</name>
    <dbReference type="NCBI Taxonomy" id="1940652"/>
    <lineage>
        <taxon>Eukaryota</taxon>
        <taxon>Fungi</taxon>
        <taxon>Dikarya</taxon>
        <taxon>Ascomycota</taxon>
        <taxon>Pezizomycotina</taxon>
        <taxon>Lecanoromycetes</taxon>
        <taxon>OSLEUM clade</taxon>
        <taxon>Ostropomycetidae</taxon>
        <taxon>Ostropales</taxon>
        <taxon>Graphidaceae</taxon>
        <taxon>Gomphilloideae</taxon>
        <taxon>Gomphillus</taxon>
    </lineage>
</organism>
<feature type="binding site" evidence="10">
    <location>
        <position position="328"/>
    </location>
    <ligand>
        <name>GTP</name>
        <dbReference type="ChEBI" id="CHEBI:37565"/>
    </ligand>
</feature>
<dbReference type="FunFam" id="3.40.50.300:FF:000181">
    <property type="entry name" value="Guanine nucleotide-binding protein subunit alpha"/>
    <property type="match status" value="1"/>
</dbReference>
<evidence type="ECO:0000256" key="4">
    <source>
        <dbReference type="ARBA" id="ARBA00022741"/>
    </source>
</evidence>
<keyword evidence="3 11" id="KW-0479">Metal-binding</keyword>
<dbReference type="Gene3D" id="1.10.400.10">
    <property type="entry name" value="GI Alpha 1, domain 2-like"/>
    <property type="match status" value="1"/>
</dbReference>
<comment type="similarity">
    <text evidence="1">Belongs to the G-alpha family. G(q) subfamily.</text>
</comment>
<evidence type="ECO:0000256" key="3">
    <source>
        <dbReference type="ARBA" id="ARBA00022723"/>
    </source>
</evidence>
<evidence type="ECO:0000256" key="6">
    <source>
        <dbReference type="ARBA" id="ARBA00023134"/>
    </source>
</evidence>
<keyword evidence="8" id="KW-0807">Transducer</keyword>
<evidence type="ECO:0000256" key="8">
    <source>
        <dbReference type="ARBA" id="ARBA00023224"/>
    </source>
</evidence>
<dbReference type="Pfam" id="PF00503">
    <property type="entry name" value="G-alpha"/>
    <property type="match status" value="1"/>
</dbReference>
<feature type="binding site" evidence="10">
    <location>
        <begin position="154"/>
        <end position="155"/>
    </location>
    <ligand>
        <name>GTP</name>
        <dbReference type="ChEBI" id="CHEBI:37565"/>
    </ligand>
</feature>
<dbReference type="GO" id="GO:0010255">
    <property type="term" value="P:glucose mediated signaling pathway"/>
    <property type="evidence" value="ECO:0007669"/>
    <property type="project" value="UniProtKB-ARBA"/>
</dbReference>
<dbReference type="InterPro" id="IPR002975">
    <property type="entry name" value="Fungi_Gprotein_alpha"/>
</dbReference>
<evidence type="ECO:0000256" key="5">
    <source>
        <dbReference type="ARBA" id="ARBA00022842"/>
    </source>
</evidence>
<dbReference type="EMBL" id="CAJPDQ010000011">
    <property type="protein sequence ID" value="CAF9916727.1"/>
    <property type="molecule type" value="Genomic_DNA"/>
</dbReference>
<evidence type="ECO:0000256" key="7">
    <source>
        <dbReference type="ARBA" id="ARBA00023139"/>
    </source>
</evidence>
<feature type="binding site" evidence="10">
    <location>
        <begin position="179"/>
        <end position="185"/>
    </location>
    <ligand>
        <name>GTP</name>
        <dbReference type="ChEBI" id="CHEBI:37565"/>
    </ligand>
</feature>
<dbReference type="InterPro" id="IPR011025">
    <property type="entry name" value="GproteinA_insert"/>
</dbReference>
<dbReference type="GO" id="GO:0031683">
    <property type="term" value="F:G-protein beta/gamma-subunit complex binding"/>
    <property type="evidence" value="ECO:0007669"/>
    <property type="project" value="InterPro"/>
</dbReference>
<dbReference type="FunFam" id="3.40.50.300:FF:000692">
    <property type="entry name" value="Guanine nucleotide-binding protein subunit alpha"/>
    <property type="match status" value="1"/>
</dbReference>
<keyword evidence="2" id="KW-0519">Myristate</keyword>
<feature type="binding site" evidence="11">
    <location>
        <position position="185"/>
    </location>
    <ligand>
        <name>Mg(2+)</name>
        <dbReference type="ChEBI" id="CHEBI:18420"/>
    </ligand>
</feature>
<dbReference type="FunFam" id="1.10.400.10:FF:000007">
    <property type="entry name" value="Guanine nucleotide-binding protein subunit alpha"/>
    <property type="match status" value="1"/>
</dbReference>
<reference evidence="12" key="1">
    <citation type="submission" date="2021-03" db="EMBL/GenBank/DDBJ databases">
        <authorList>
            <person name="Tagirdzhanova G."/>
        </authorList>
    </citation>
    <scope>NUCLEOTIDE SEQUENCE</scope>
</reference>
<dbReference type="SMART" id="SM00275">
    <property type="entry name" value="G_alpha"/>
    <property type="match status" value="1"/>
</dbReference>
<evidence type="ECO:0000256" key="9">
    <source>
        <dbReference type="ARBA" id="ARBA00023288"/>
    </source>
</evidence>